<sequence>MNIETQRKNIVHRILDVENTNLLSNIEKLLDEEVFTYKANGTPLTKNEYQEHISKILHASEDTENGYLTEDAKAKIKKK</sequence>
<protein>
    <submittedName>
        <fullName evidence="1">Uncharacterized protein</fullName>
    </submittedName>
</protein>
<dbReference type="AlphaFoldDB" id="A0A328WQN8"/>
<comment type="caution">
    <text evidence="1">The sequence shown here is derived from an EMBL/GenBank/DDBJ whole genome shotgun (WGS) entry which is preliminary data.</text>
</comment>
<organism evidence="1 2">
    <name type="scientific">Flavobacterium lacus</name>
    <dbReference type="NCBI Taxonomy" id="1353778"/>
    <lineage>
        <taxon>Bacteria</taxon>
        <taxon>Pseudomonadati</taxon>
        <taxon>Bacteroidota</taxon>
        <taxon>Flavobacteriia</taxon>
        <taxon>Flavobacteriales</taxon>
        <taxon>Flavobacteriaceae</taxon>
        <taxon>Flavobacterium</taxon>
    </lineage>
</organism>
<keyword evidence="2" id="KW-1185">Reference proteome</keyword>
<proteinExistence type="predicted"/>
<evidence type="ECO:0000313" key="1">
    <source>
        <dbReference type="EMBL" id="RAR46687.1"/>
    </source>
</evidence>
<gene>
    <name evidence="1" type="ORF">B0I10_11691</name>
</gene>
<dbReference type="Proteomes" id="UP000249518">
    <property type="component" value="Unassembled WGS sequence"/>
</dbReference>
<dbReference type="EMBL" id="QLSV01000016">
    <property type="protein sequence ID" value="RAR46687.1"/>
    <property type="molecule type" value="Genomic_DNA"/>
</dbReference>
<accession>A0A328WQN8</accession>
<evidence type="ECO:0000313" key="2">
    <source>
        <dbReference type="Proteomes" id="UP000249518"/>
    </source>
</evidence>
<name>A0A328WQN8_9FLAO</name>
<dbReference type="OrthoDB" id="1366083at2"/>
<reference evidence="1 2" key="1">
    <citation type="submission" date="2018-06" db="EMBL/GenBank/DDBJ databases">
        <title>Genomic Encyclopedia of Type Strains, Phase III (KMG-III): the genomes of soil and plant-associated and newly described type strains.</title>
        <authorList>
            <person name="Whitman W."/>
        </authorList>
    </citation>
    <scope>NUCLEOTIDE SEQUENCE [LARGE SCALE GENOMIC DNA]</scope>
    <source>
        <strain evidence="1 2">CGMCC 1.12504</strain>
    </source>
</reference>
<dbReference type="RefSeq" id="WP_112087174.1">
    <property type="nucleotide sequence ID" value="NZ_QLSV01000016.1"/>
</dbReference>